<dbReference type="InterPro" id="IPR034660">
    <property type="entry name" value="DinB/YfiT-like"/>
</dbReference>
<proteinExistence type="predicted"/>
<evidence type="ECO:0000313" key="1">
    <source>
        <dbReference type="EMBL" id="NMN01488.1"/>
    </source>
</evidence>
<comment type="caution">
    <text evidence="1">The sequence shown here is derived from an EMBL/GenBank/DDBJ whole genome shotgun (WGS) entry which is preliminary data.</text>
</comment>
<evidence type="ECO:0000313" key="2">
    <source>
        <dbReference type="Proteomes" id="UP000553756"/>
    </source>
</evidence>
<dbReference type="EMBL" id="JAAIIJ010000002">
    <property type="protein sequence ID" value="NMN01488.1"/>
    <property type="molecule type" value="Genomic_DNA"/>
</dbReference>
<reference evidence="1 2" key="1">
    <citation type="submission" date="2020-02" db="EMBL/GenBank/DDBJ databases">
        <title>Characterization of phylogenetic diversity of novel bifidobacterial species isolated in Czech ZOOs.</title>
        <authorList>
            <person name="Lugli G.A."/>
            <person name="Vera N.B."/>
            <person name="Ventura M."/>
        </authorList>
    </citation>
    <scope>NUCLEOTIDE SEQUENCE [LARGE SCALE GENOMIC DNA]</scope>
    <source>
        <strain evidence="1 2">DSM 109963</strain>
    </source>
</reference>
<protein>
    <submittedName>
        <fullName evidence="1">Phage head-tail adapter protein</fullName>
    </submittedName>
</protein>
<organism evidence="1 2">
    <name type="scientific">Bifidobacterium panos</name>
    <dbReference type="NCBI Taxonomy" id="2675321"/>
    <lineage>
        <taxon>Bacteria</taxon>
        <taxon>Bacillati</taxon>
        <taxon>Actinomycetota</taxon>
        <taxon>Actinomycetes</taxon>
        <taxon>Bifidobacteriales</taxon>
        <taxon>Bifidobacteriaceae</taxon>
        <taxon>Bifidobacterium</taxon>
    </lineage>
</organism>
<accession>A0ABX1SUJ5</accession>
<dbReference type="Proteomes" id="UP000553756">
    <property type="component" value="Unassembled WGS sequence"/>
</dbReference>
<sequence>MNKEWSDLNKTLQMQLRKESTFSEGIKTLLTLRQALMDELLNMKHELRREDFNAMPFPNAKGYHSKTIAYSIWHVFRIEDIVAHSLIQNDSEIFNAYQSKIGAPIITTGNELAGSQIEDFSKAIDLDALYAYAVAVKDSTDRLLKQLSYRDLHRKFGEADKERLQRLQVVSTDESACWLIEYWCGKDVRGLLRMPFSRHWIMHIEASIRIKNKIHPRSNCVPKLGRLK</sequence>
<dbReference type="Gene3D" id="1.20.120.450">
    <property type="entry name" value="dinb family like domain"/>
    <property type="match status" value="1"/>
</dbReference>
<keyword evidence="2" id="KW-1185">Reference proteome</keyword>
<gene>
    <name evidence="1" type="ORF">G1C94_0109</name>
</gene>
<dbReference type="RefSeq" id="WP_172143720.1">
    <property type="nucleotide sequence ID" value="NZ_JAAIIJ010000002.1"/>
</dbReference>
<name>A0ABX1SUJ5_9BIFI</name>